<reference evidence="4 5" key="2">
    <citation type="submission" date="2020-02" db="EMBL/GenBank/DDBJ databases">
        <title>Erythrobacter dongmakensis sp. nov., isolated from a tidal mudflat.</title>
        <authorList>
            <person name="Kim I.S."/>
        </authorList>
    </citation>
    <scope>NUCLEOTIDE SEQUENCE [LARGE SCALE GENOMIC DNA]</scope>
    <source>
        <strain evidence="4 5">GH3-10</strain>
    </source>
</reference>
<dbReference type="InterPro" id="IPR025433">
    <property type="entry name" value="DUF4168"/>
</dbReference>
<dbReference type="Proteomes" id="UP000461409">
    <property type="component" value="Unassembled WGS sequence"/>
</dbReference>
<evidence type="ECO:0000259" key="3">
    <source>
        <dbReference type="Pfam" id="PF13767"/>
    </source>
</evidence>
<sequence>MKTLKTITAGALLLTAVGVSAQDAASELDPAHMDAETTQPEAGQPEAGQPEAAMPADAAQPAAPAPAAQDNFSDEQITAFVEAAMEIRGMGKDESVDDAARQAKAEAILTEHGIDPATYNAIGVAAQTDPAVAERIQLAIAEVSENGDS</sequence>
<dbReference type="EMBL" id="WUBR01000001">
    <property type="protein sequence ID" value="MWV26723.1"/>
    <property type="molecule type" value="Genomic_DNA"/>
</dbReference>
<dbReference type="Pfam" id="PF13767">
    <property type="entry name" value="DUF4168"/>
    <property type="match status" value="1"/>
</dbReference>
<feature type="signal peptide" evidence="2">
    <location>
        <begin position="1"/>
        <end position="21"/>
    </location>
</feature>
<evidence type="ECO:0000256" key="2">
    <source>
        <dbReference type="SAM" id="SignalP"/>
    </source>
</evidence>
<name>A0A844XA98_9SPHN</name>
<protein>
    <submittedName>
        <fullName evidence="4">DUF4168 domain-containing protein</fullName>
    </submittedName>
</protein>
<organism evidence="4 5">
    <name type="scientific">Aurantiacibacter rhizosphaerae</name>
    <dbReference type="NCBI Taxonomy" id="2691582"/>
    <lineage>
        <taxon>Bacteria</taxon>
        <taxon>Pseudomonadati</taxon>
        <taxon>Pseudomonadota</taxon>
        <taxon>Alphaproteobacteria</taxon>
        <taxon>Sphingomonadales</taxon>
        <taxon>Erythrobacteraceae</taxon>
        <taxon>Aurantiacibacter</taxon>
    </lineage>
</organism>
<comment type="caution">
    <text evidence="4">The sequence shown here is derived from an EMBL/GenBank/DDBJ whole genome shotgun (WGS) entry which is preliminary data.</text>
</comment>
<keyword evidence="2" id="KW-0732">Signal</keyword>
<feature type="compositionally biased region" description="Low complexity" evidence="1">
    <location>
        <begin position="47"/>
        <end position="69"/>
    </location>
</feature>
<dbReference type="RefSeq" id="WP_160484389.1">
    <property type="nucleotide sequence ID" value="NZ_WUBR01000001.1"/>
</dbReference>
<feature type="domain" description="DUF4168" evidence="3">
    <location>
        <begin position="102"/>
        <end position="136"/>
    </location>
</feature>
<evidence type="ECO:0000313" key="4">
    <source>
        <dbReference type="EMBL" id="MWV26723.1"/>
    </source>
</evidence>
<keyword evidence="5" id="KW-1185">Reference proteome</keyword>
<proteinExistence type="predicted"/>
<reference evidence="4 5" key="1">
    <citation type="submission" date="2019-12" db="EMBL/GenBank/DDBJ databases">
        <authorList>
            <person name="Lee S.D."/>
        </authorList>
    </citation>
    <scope>NUCLEOTIDE SEQUENCE [LARGE SCALE GENOMIC DNA]</scope>
    <source>
        <strain evidence="4 5">GH3-10</strain>
    </source>
</reference>
<dbReference type="AlphaFoldDB" id="A0A844XA98"/>
<gene>
    <name evidence="4" type="ORF">GRF63_02280</name>
</gene>
<evidence type="ECO:0000313" key="5">
    <source>
        <dbReference type="Proteomes" id="UP000461409"/>
    </source>
</evidence>
<feature type="region of interest" description="Disordered" evidence="1">
    <location>
        <begin position="25"/>
        <end position="76"/>
    </location>
</feature>
<feature type="chain" id="PRO_5033060447" evidence="2">
    <location>
        <begin position="22"/>
        <end position="149"/>
    </location>
</feature>
<evidence type="ECO:0000256" key="1">
    <source>
        <dbReference type="SAM" id="MobiDB-lite"/>
    </source>
</evidence>
<accession>A0A844XA98</accession>